<evidence type="ECO:0000313" key="1">
    <source>
        <dbReference type="EMBL" id="GBP09158.1"/>
    </source>
</evidence>
<sequence>MMMPKFLQSDKSWCPAFSSVSSRSTQDFYGFVVRESRVGSSSPSFSLNSTVSKGFAHATLIPHYIEGPWYNPLSPEQW</sequence>
<dbReference type="EMBL" id="BGZK01008619">
    <property type="protein sequence ID" value="GBP09158.1"/>
    <property type="molecule type" value="Genomic_DNA"/>
</dbReference>
<gene>
    <name evidence="1" type="ORF">EVAR_71708_1</name>
</gene>
<proteinExistence type="predicted"/>
<comment type="caution">
    <text evidence="1">The sequence shown here is derived from an EMBL/GenBank/DDBJ whole genome shotgun (WGS) entry which is preliminary data.</text>
</comment>
<dbReference type="Proteomes" id="UP000299102">
    <property type="component" value="Unassembled WGS sequence"/>
</dbReference>
<keyword evidence="2" id="KW-1185">Reference proteome</keyword>
<name>A0A4C1T6Q8_EUMVA</name>
<reference evidence="1 2" key="1">
    <citation type="journal article" date="2019" name="Commun. Biol.">
        <title>The bagworm genome reveals a unique fibroin gene that provides high tensile strength.</title>
        <authorList>
            <person name="Kono N."/>
            <person name="Nakamura H."/>
            <person name="Ohtoshi R."/>
            <person name="Tomita M."/>
            <person name="Numata K."/>
            <person name="Arakawa K."/>
        </authorList>
    </citation>
    <scope>NUCLEOTIDE SEQUENCE [LARGE SCALE GENOMIC DNA]</scope>
</reference>
<accession>A0A4C1T6Q8</accession>
<protein>
    <submittedName>
        <fullName evidence="1">Uncharacterized protein</fullName>
    </submittedName>
</protein>
<organism evidence="1 2">
    <name type="scientific">Eumeta variegata</name>
    <name type="common">Bagworm moth</name>
    <name type="synonym">Eumeta japonica</name>
    <dbReference type="NCBI Taxonomy" id="151549"/>
    <lineage>
        <taxon>Eukaryota</taxon>
        <taxon>Metazoa</taxon>
        <taxon>Ecdysozoa</taxon>
        <taxon>Arthropoda</taxon>
        <taxon>Hexapoda</taxon>
        <taxon>Insecta</taxon>
        <taxon>Pterygota</taxon>
        <taxon>Neoptera</taxon>
        <taxon>Endopterygota</taxon>
        <taxon>Lepidoptera</taxon>
        <taxon>Glossata</taxon>
        <taxon>Ditrysia</taxon>
        <taxon>Tineoidea</taxon>
        <taxon>Psychidae</taxon>
        <taxon>Oiketicinae</taxon>
        <taxon>Eumeta</taxon>
    </lineage>
</organism>
<dbReference type="AlphaFoldDB" id="A0A4C1T6Q8"/>
<evidence type="ECO:0000313" key="2">
    <source>
        <dbReference type="Proteomes" id="UP000299102"/>
    </source>
</evidence>